<keyword evidence="2" id="KW-1185">Reference proteome</keyword>
<evidence type="ECO:0000313" key="1">
    <source>
        <dbReference type="EMBL" id="MCK8140280.1"/>
    </source>
</evidence>
<dbReference type="RefSeq" id="WP_248427169.1">
    <property type="nucleotide sequence ID" value="NZ_JALNUB010000001.1"/>
</dbReference>
<organism evidence="1 2">
    <name type="scientific">Flavobacterium pygoscelis</name>
    <dbReference type="NCBI Taxonomy" id="2893176"/>
    <lineage>
        <taxon>Bacteria</taxon>
        <taxon>Pseudomonadati</taxon>
        <taxon>Bacteroidota</taxon>
        <taxon>Flavobacteriia</taxon>
        <taxon>Flavobacteriales</taxon>
        <taxon>Flavobacteriaceae</taxon>
        <taxon>Flavobacterium</taxon>
    </lineage>
</organism>
<dbReference type="EMBL" id="JALNUB010000001">
    <property type="protein sequence ID" value="MCK8140280.1"/>
    <property type="molecule type" value="Genomic_DNA"/>
</dbReference>
<sequence length="751" mass="87402">MKKISSSKLLLVFSAIGLFVYSIIYACSDNGDWGWAFDSNFTPETFVDKSYSPLFLSSDVFYGIGFDQEHNTRFNDDIVSDWSAYLKGSLSEKVVKFFLVDSSATTVANIYSFLSTKKSNASVTKWSKMINLKDKKIYNFMEFLYNAQAIETVSINKDYWSYESQKVVFYNDARRVKNIERLYNETKDPFLKNRYWLLTIKANFYSNNKKITDSFFQKTESTVPKNTLYYRALSYLAGLEYRNHNYAKSNYQYAQVFDKCPRLRVVAAYSFHPYDQKDWNQSLAMAKNNDEKVALWAVQGYYGDEIKAIQNIVDLNPKSEHLEYLLTRLINNQENKIDKSFKDRTVSQNKQIVKDSINKTALNLVTTIAATDATLKPYLWNIAAGYLETLNGNFAQADKKFSAAEAKMPKTPLAVSQLRLLRFVNNLSKMDKINAASEKIIISDLNWLYFELPKLNLENFRYENATAWSKSYIAALYKAQKNKVMSELFSKEADFYDNEKNIEEMKSFLSKGNKIAIETIAEKIYDLNLSKINKYQAVTATFKNKIPEAIGFMKEAGDLQYLVFYGNPFNGKIKDCHDCEHVERQKKKYNQIEFLTAMQLMQDKIEKKEEVYENALLLGNAFYNITHFGNARIFYEGSILGYGSSPYEFKDKIKQIITDCSLAKMYYQKALQAAKNDEQKAKCFYLLAKCERNEFYNKKYYTANNWWDIKDDGINFLAWNGFQNLKNNYSNTKYYQDVIAECGYFNTYINQ</sequence>
<accession>A0A9X1XMD5</accession>
<reference evidence="1" key="1">
    <citation type="submission" date="2022-04" db="EMBL/GenBank/DDBJ databases">
        <title>Flavobacterium pygoscelis sp. nov. isolated from Chinstrap chick (Pygoscelis antarcticus).</title>
        <authorList>
            <person name="Irgang R."/>
            <person name="Poblete-Morales M."/>
            <person name="Avendano-Herrera R."/>
        </authorList>
    </citation>
    <scope>NUCLEOTIDE SEQUENCE</scope>
    <source>
        <strain evidence="1">I-SCBP12n</strain>
    </source>
</reference>
<dbReference type="PROSITE" id="PS51257">
    <property type="entry name" value="PROKAR_LIPOPROTEIN"/>
    <property type="match status" value="1"/>
</dbReference>
<dbReference type="Proteomes" id="UP001139260">
    <property type="component" value="Unassembled WGS sequence"/>
</dbReference>
<proteinExistence type="predicted"/>
<protein>
    <submittedName>
        <fullName evidence="1">Uncharacterized protein</fullName>
    </submittedName>
</protein>
<dbReference type="AlphaFoldDB" id="A0A9X1XMD5"/>
<gene>
    <name evidence="1" type="ORF">MW871_00090</name>
</gene>
<evidence type="ECO:0000313" key="2">
    <source>
        <dbReference type="Proteomes" id="UP001139260"/>
    </source>
</evidence>
<comment type="caution">
    <text evidence="1">The sequence shown here is derived from an EMBL/GenBank/DDBJ whole genome shotgun (WGS) entry which is preliminary data.</text>
</comment>
<name>A0A9X1XMD5_9FLAO</name>